<evidence type="ECO:0008006" key="2">
    <source>
        <dbReference type="Google" id="ProtNLM"/>
    </source>
</evidence>
<protein>
    <recommendedName>
        <fullName evidence="2">Methyltransferase type 11 domain-containing protein</fullName>
    </recommendedName>
</protein>
<dbReference type="SUPFAM" id="SSF53335">
    <property type="entry name" value="S-adenosyl-L-methionine-dependent methyltransferases"/>
    <property type="match status" value="1"/>
</dbReference>
<gene>
    <name evidence="1" type="ORF">SDC9_139452</name>
</gene>
<accession>A0A645DSK5</accession>
<dbReference type="InterPro" id="IPR029063">
    <property type="entry name" value="SAM-dependent_MTases_sf"/>
</dbReference>
<comment type="caution">
    <text evidence="1">The sequence shown here is derived from an EMBL/GenBank/DDBJ whole genome shotgun (WGS) entry which is preliminary data.</text>
</comment>
<dbReference type="AlphaFoldDB" id="A0A645DSK5"/>
<dbReference type="EMBL" id="VSSQ01039273">
    <property type="protein sequence ID" value="MPM92317.1"/>
    <property type="molecule type" value="Genomic_DNA"/>
</dbReference>
<evidence type="ECO:0000313" key="1">
    <source>
        <dbReference type="EMBL" id="MPM92317.1"/>
    </source>
</evidence>
<sequence>MFHEVASQPDKRKLIQEALRVLKPGAPFSFEDVFNSPRSYPDLDGLIEALSKEVSEIRFVDTRKNDFVPKFLRTPLVAGEMGLICGRK</sequence>
<name>A0A645DSK5_9ZZZZ</name>
<organism evidence="1">
    <name type="scientific">bioreactor metagenome</name>
    <dbReference type="NCBI Taxonomy" id="1076179"/>
    <lineage>
        <taxon>unclassified sequences</taxon>
        <taxon>metagenomes</taxon>
        <taxon>ecological metagenomes</taxon>
    </lineage>
</organism>
<proteinExistence type="predicted"/>
<reference evidence="1" key="1">
    <citation type="submission" date="2019-08" db="EMBL/GenBank/DDBJ databases">
        <authorList>
            <person name="Kucharzyk K."/>
            <person name="Murdoch R.W."/>
            <person name="Higgins S."/>
            <person name="Loffler F."/>
        </authorList>
    </citation>
    <scope>NUCLEOTIDE SEQUENCE</scope>
</reference>